<keyword evidence="5 10" id="KW-0547">Nucleotide-binding</keyword>
<keyword evidence="8 10" id="KW-0472">Membrane</keyword>
<accession>A0ABX2CSK5</accession>
<dbReference type="PROSITE" id="PS50893">
    <property type="entry name" value="ABC_TRANSPORTER_2"/>
    <property type="match status" value="1"/>
</dbReference>
<dbReference type="CDD" id="cd03225">
    <property type="entry name" value="ABC_cobalt_CbiO_domain1"/>
    <property type="match status" value="1"/>
</dbReference>
<dbReference type="Proteomes" id="UP000702425">
    <property type="component" value="Unassembled WGS sequence"/>
</dbReference>
<evidence type="ECO:0000259" key="11">
    <source>
        <dbReference type="PROSITE" id="PS50893"/>
    </source>
</evidence>
<name>A0ABX2CSK5_9CYAN</name>
<keyword evidence="6 10" id="KW-0067">ATP-binding</keyword>
<evidence type="ECO:0000256" key="4">
    <source>
        <dbReference type="ARBA" id="ARBA00022475"/>
    </source>
</evidence>
<dbReference type="InterPro" id="IPR017871">
    <property type="entry name" value="ABC_transporter-like_CS"/>
</dbReference>
<dbReference type="InterPro" id="IPR015856">
    <property type="entry name" value="ABC_transpr_CbiO/EcfA_su"/>
</dbReference>
<dbReference type="GO" id="GO:0016787">
    <property type="term" value="F:hydrolase activity"/>
    <property type="evidence" value="ECO:0007669"/>
    <property type="project" value="UniProtKB-KW"/>
</dbReference>
<evidence type="ECO:0000256" key="3">
    <source>
        <dbReference type="ARBA" id="ARBA00022448"/>
    </source>
</evidence>
<keyword evidence="12" id="KW-0378">Hydrolase</keyword>
<gene>
    <name evidence="12" type="primary">ecfA3</name>
    <name evidence="12" type="ORF">E5S67_01108</name>
</gene>
<dbReference type="Gene3D" id="3.40.50.300">
    <property type="entry name" value="P-loop containing nucleotide triphosphate hydrolases"/>
    <property type="match status" value="1"/>
</dbReference>
<dbReference type="PANTHER" id="PTHR43553:SF24">
    <property type="entry name" value="ENERGY-COUPLING FACTOR TRANSPORTER ATP-BINDING PROTEIN ECFA1"/>
    <property type="match status" value="1"/>
</dbReference>
<protein>
    <recommendedName>
        <fullName evidence="10">ABC transporter ATP-binding protein</fullName>
    </recommendedName>
</protein>
<sequence length="282" mass="32291">MSEWILEFDRTSYSYPCGSRVAIQGLNLKVPAGKRCGLIGQNGCGKTTFFLLANGLYQPQQGFIRWQGEPFRYDRKSLMQLRQQIGLVFQNPEHQLVASTVEEDISYGLYNLGLRESEIAQQVQQAIEQFDLSELAREPIHNLSLGQKKRVSIADIMVLKPKLLLLDEPTAYLDPRHIRQLIGLLQQIHSAGTTILLASHDLDFIYRWADWAFVMDRGQLILEGTPETVFAQREVLEQLQLGVPLAIELMEQIRAIVEKDGNSNIETFEQWQQQILQARRLL</sequence>
<evidence type="ECO:0000313" key="13">
    <source>
        <dbReference type="Proteomes" id="UP000702425"/>
    </source>
</evidence>
<reference evidence="12 13" key="1">
    <citation type="journal article" date="2020" name="Sci. Rep.">
        <title>A novel cyanobacterial geosmin producer, revising GeoA distribution and dispersion patterns in Bacteria.</title>
        <authorList>
            <person name="Churro C."/>
            <person name="Semedo-Aguiar A.P."/>
            <person name="Silva A.D."/>
            <person name="Pereira-Leal J.B."/>
            <person name="Leite R.B."/>
        </authorList>
    </citation>
    <scope>NUCLEOTIDE SEQUENCE [LARGE SCALE GENOMIC DNA]</scope>
    <source>
        <strain evidence="12 13">IPMA8</strain>
    </source>
</reference>
<evidence type="ECO:0000256" key="8">
    <source>
        <dbReference type="ARBA" id="ARBA00023136"/>
    </source>
</evidence>
<dbReference type="InterPro" id="IPR050095">
    <property type="entry name" value="ECF_ABC_transporter_ATP-bd"/>
</dbReference>
<comment type="function">
    <text evidence="10">Part of an ABC transporter complex. Responsible for energy coupling to the transport system.</text>
</comment>
<evidence type="ECO:0000313" key="12">
    <source>
        <dbReference type="EMBL" id="NQE33389.1"/>
    </source>
</evidence>
<dbReference type="PANTHER" id="PTHR43553">
    <property type="entry name" value="HEAVY METAL TRANSPORTER"/>
    <property type="match status" value="1"/>
</dbReference>
<comment type="function">
    <text evidence="9">Probably part of an ABC transporter complex. Responsible for energy coupling to the transport system.</text>
</comment>
<evidence type="ECO:0000256" key="2">
    <source>
        <dbReference type="ARBA" id="ARBA00005417"/>
    </source>
</evidence>
<keyword evidence="4 10" id="KW-1003">Cell membrane</keyword>
<evidence type="ECO:0000256" key="5">
    <source>
        <dbReference type="ARBA" id="ARBA00022741"/>
    </source>
</evidence>
<dbReference type="EMBL" id="SRRZ01000014">
    <property type="protein sequence ID" value="NQE33389.1"/>
    <property type="molecule type" value="Genomic_DNA"/>
</dbReference>
<dbReference type="GO" id="GO:0005524">
    <property type="term" value="F:ATP binding"/>
    <property type="evidence" value="ECO:0007669"/>
    <property type="project" value="UniProtKB-KW"/>
</dbReference>
<dbReference type="RefSeq" id="WP_172186068.1">
    <property type="nucleotide sequence ID" value="NZ_CAWPPK010000046.1"/>
</dbReference>
<keyword evidence="3 10" id="KW-0813">Transport</keyword>
<keyword evidence="7" id="KW-1278">Translocase</keyword>
<proteinExistence type="inferred from homology"/>
<dbReference type="SMART" id="SM00382">
    <property type="entry name" value="AAA"/>
    <property type="match status" value="1"/>
</dbReference>
<evidence type="ECO:0000256" key="7">
    <source>
        <dbReference type="ARBA" id="ARBA00022967"/>
    </source>
</evidence>
<dbReference type="InterPro" id="IPR003593">
    <property type="entry name" value="AAA+_ATPase"/>
</dbReference>
<comment type="subcellular location">
    <subcellularLocation>
        <location evidence="1 10">Cell membrane</location>
        <topology evidence="1 10">Peripheral membrane protein</topology>
    </subcellularLocation>
</comment>
<dbReference type="SUPFAM" id="SSF52540">
    <property type="entry name" value="P-loop containing nucleoside triphosphate hydrolases"/>
    <property type="match status" value="1"/>
</dbReference>
<dbReference type="NCBIfam" id="TIGR01166">
    <property type="entry name" value="cbiO"/>
    <property type="match status" value="1"/>
</dbReference>
<evidence type="ECO:0000256" key="9">
    <source>
        <dbReference type="ARBA" id="ARBA00025157"/>
    </source>
</evidence>
<dbReference type="InterPro" id="IPR003439">
    <property type="entry name" value="ABC_transporter-like_ATP-bd"/>
</dbReference>
<comment type="similarity">
    <text evidence="2 10">Belongs to the ABC transporter superfamily.</text>
</comment>
<organism evidence="12 13">
    <name type="scientific">Microcoleus asticus IPMA8</name>
    <dbReference type="NCBI Taxonomy" id="2563858"/>
    <lineage>
        <taxon>Bacteria</taxon>
        <taxon>Bacillati</taxon>
        <taxon>Cyanobacteriota</taxon>
        <taxon>Cyanophyceae</taxon>
        <taxon>Oscillatoriophycideae</taxon>
        <taxon>Oscillatoriales</taxon>
        <taxon>Microcoleaceae</taxon>
        <taxon>Microcoleus</taxon>
        <taxon>Microcoleus asticus</taxon>
    </lineage>
</organism>
<comment type="caution">
    <text evidence="12">The sequence shown here is derived from an EMBL/GenBank/DDBJ whole genome shotgun (WGS) entry which is preliminary data.</text>
</comment>
<feature type="domain" description="ABC transporter" evidence="11">
    <location>
        <begin position="6"/>
        <end position="242"/>
    </location>
</feature>
<dbReference type="InterPro" id="IPR005876">
    <property type="entry name" value="Co_trans_ATP-bd"/>
</dbReference>
<keyword evidence="13" id="KW-1185">Reference proteome</keyword>
<evidence type="ECO:0000256" key="10">
    <source>
        <dbReference type="RuleBase" id="RU364103"/>
    </source>
</evidence>
<evidence type="ECO:0000256" key="6">
    <source>
        <dbReference type="ARBA" id="ARBA00022840"/>
    </source>
</evidence>
<dbReference type="Pfam" id="PF00005">
    <property type="entry name" value="ABC_tran"/>
    <property type="match status" value="1"/>
</dbReference>
<evidence type="ECO:0000256" key="1">
    <source>
        <dbReference type="ARBA" id="ARBA00004202"/>
    </source>
</evidence>
<dbReference type="PROSITE" id="PS00211">
    <property type="entry name" value="ABC_TRANSPORTER_1"/>
    <property type="match status" value="1"/>
</dbReference>
<dbReference type="InterPro" id="IPR027417">
    <property type="entry name" value="P-loop_NTPase"/>
</dbReference>